<dbReference type="Proteomes" id="UP000708208">
    <property type="component" value="Unassembled WGS sequence"/>
</dbReference>
<dbReference type="EMBL" id="CAJVCH010567423">
    <property type="protein sequence ID" value="CAG7832872.1"/>
    <property type="molecule type" value="Genomic_DNA"/>
</dbReference>
<sequence length="175" mass="20374">MLSDKDQNELLDKWKAPKEMVEKFPYYVSGFDIEKRPVFVAEIGKWPVRQFVENGGEDLKNLDNHFKKFLRRVEIGPKAFFKESEMGASGSVVILDWDGFRLTQLIHEPTLQFFKSFSRISKNSRNSCVRNLFKCQRSCFPIHYLGETTFGECPRTNRDYGNPEECLDSKTVADD</sequence>
<name>A0A8J2PYB9_9HEXA</name>
<organism evidence="1 2">
    <name type="scientific">Allacma fusca</name>
    <dbReference type="NCBI Taxonomy" id="39272"/>
    <lineage>
        <taxon>Eukaryota</taxon>
        <taxon>Metazoa</taxon>
        <taxon>Ecdysozoa</taxon>
        <taxon>Arthropoda</taxon>
        <taxon>Hexapoda</taxon>
        <taxon>Collembola</taxon>
        <taxon>Symphypleona</taxon>
        <taxon>Sminthuridae</taxon>
        <taxon>Allacma</taxon>
    </lineage>
</organism>
<evidence type="ECO:0000313" key="1">
    <source>
        <dbReference type="EMBL" id="CAG7832872.1"/>
    </source>
</evidence>
<keyword evidence="2" id="KW-1185">Reference proteome</keyword>
<comment type="caution">
    <text evidence="1">The sequence shown here is derived from an EMBL/GenBank/DDBJ whole genome shotgun (WGS) entry which is preliminary data.</text>
</comment>
<reference evidence="1" key="1">
    <citation type="submission" date="2021-06" db="EMBL/GenBank/DDBJ databases">
        <authorList>
            <person name="Hodson N. C."/>
            <person name="Mongue J. A."/>
            <person name="Jaron S. K."/>
        </authorList>
    </citation>
    <scope>NUCLEOTIDE SEQUENCE</scope>
</reference>
<proteinExistence type="predicted"/>
<accession>A0A8J2PYB9</accession>
<dbReference type="AlphaFoldDB" id="A0A8J2PYB9"/>
<gene>
    <name evidence="1" type="ORF">AFUS01_LOCUS42531</name>
</gene>
<protein>
    <submittedName>
        <fullName evidence="1">Uncharacterized protein</fullName>
    </submittedName>
</protein>
<evidence type="ECO:0000313" key="2">
    <source>
        <dbReference type="Proteomes" id="UP000708208"/>
    </source>
</evidence>